<dbReference type="AlphaFoldDB" id="A0A316MBW4"/>
<dbReference type="EMBL" id="QAMZ01000008">
    <property type="protein sequence ID" value="PWL55298.1"/>
    <property type="molecule type" value="Genomic_DNA"/>
</dbReference>
<name>A0A316MBW4_9CLOT</name>
<dbReference type="Proteomes" id="UP000246114">
    <property type="component" value="Unassembled WGS sequence"/>
</dbReference>
<evidence type="ECO:0000313" key="1">
    <source>
        <dbReference type="EMBL" id="PWL55298.1"/>
    </source>
</evidence>
<proteinExistence type="predicted"/>
<comment type="caution">
    <text evidence="1">The sequence shown here is derived from an EMBL/GenBank/DDBJ whole genome shotgun (WGS) entry which is preliminary data.</text>
</comment>
<gene>
    <name evidence="1" type="ORF">DBY38_02225</name>
</gene>
<organism evidence="1 2">
    <name type="scientific">Clostridium cadaveris</name>
    <dbReference type="NCBI Taxonomy" id="1529"/>
    <lineage>
        <taxon>Bacteria</taxon>
        <taxon>Bacillati</taxon>
        <taxon>Bacillota</taxon>
        <taxon>Clostridia</taxon>
        <taxon>Eubacteriales</taxon>
        <taxon>Clostridiaceae</taxon>
        <taxon>Clostridium</taxon>
    </lineage>
</organism>
<protein>
    <submittedName>
        <fullName evidence="1">Uncharacterized protein</fullName>
    </submittedName>
</protein>
<sequence>MVVFEKGKVYKHKETGEFREVDYIYDDPKDLRKCVVFKKHGGNYIVNICNDYEYSTVEELNKYINEKKQGLEKIHSNDKRIEIDKSGLKIFDNNDKLIFSINNN</sequence>
<reference evidence="1 2" key="1">
    <citation type="submission" date="2018-03" db="EMBL/GenBank/DDBJ databases">
        <title>The uncultured portion of the human microbiome is neutrally assembled.</title>
        <authorList>
            <person name="Jeraldo P."/>
            <person name="Boardman L."/>
            <person name="White B.A."/>
            <person name="Nelson H."/>
            <person name="Goldenfeld N."/>
            <person name="Chia N."/>
        </authorList>
    </citation>
    <scope>NUCLEOTIDE SEQUENCE [LARGE SCALE GENOMIC DNA]</scope>
    <source>
        <strain evidence="1">CIM:MAG 903</strain>
    </source>
</reference>
<evidence type="ECO:0000313" key="2">
    <source>
        <dbReference type="Proteomes" id="UP000246114"/>
    </source>
</evidence>
<accession>A0A316MBW4</accession>